<evidence type="ECO:0000256" key="5">
    <source>
        <dbReference type="SAM" id="Phobius"/>
    </source>
</evidence>
<dbReference type="Proteomes" id="UP000305654">
    <property type="component" value="Unassembled WGS sequence"/>
</dbReference>
<keyword evidence="3 5" id="KW-1133">Transmembrane helix</keyword>
<reference evidence="6 7" key="1">
    <citation type="submission" date="2019-05" db="EMBL/GenBank/DDBJ databases">
        <authorList>
            <person name="Pankratov T."/>
            <person name="Grouzdev D."/>
        </authorList>
    </citation>
    <scope>NUCLEOTIDE SEQUENCE [LARGE SCALE GENOMIC DNA]</scope>
    <source>
        <strain evidence="6 7">KEBCLARHB70R</strain>
    </source>
</reference>
<evidence type="ECO:0000256" key="2">
    <source>
        <dbReference type="ARBA" id="ARBA00022692"/>
    </source>
</evidence>
<evidence type="ECO:0000256" key="3">
    <source>
        <dbReference type="ARBA" id="ARBA00022989"/>
    </source>
</evidence>
<dbReference type="EMBL" id="VCDI01000002">
    <property type="protein sequence ID" value="TLU73560.1"/>
    <property type="molecule type" value="Genomic_DNA"/>
</dbReference>
<feature type="transmembrane region" description="Helical" evidence="5">
    <location>
        <begin position="12"/>
        <end position="37"/>
    </location>
</feature>
<keyword evidence="4 5" id="KW-0472">Membrane</keyword>
<sequence length="72" mass="7869">MLLNHIVIRRHLVDVGGVLISSFVLDGIVALAILLALRPLLARIGFQRVAWNPPLAEIALLICIFGVVTLLF</sequence>
<keyword evidence="1" id="KW-1003">Cell membrane</keyword>
<organism evidence="6 7">
    <name type="scientific">Lichenicoccus roseus</name>
    <dbReference type="NCBI Taxonomy" id="2683649"/>
    <lineage>
        <taxon>Bacteria</taxon>
        <taxon>Pseudomonadati</taxon>
        <taxon>Pseudomonadota</taxon>
        <taxon>Alphaproteobacteria</taxon>
        <taxon>Acetobacterales</taxon>
        <taxon>Acetobacteraceae</taxon>
        <taxon>Lichenicoccus</taxon>
    </lineage>
</organism>
<dbReference type="Pfam" id="PF07869">
    <property type="entry name" value="DUF1656"/>
    <property type="match status" value="1"/>
</dbReference>
<evidence type="ECO:0000313" key="6">
    <source>
        <dbReference type="EMBL" id="TLU73560.1"/>
    </source>
</evidence>
<evidence type="ECO:0000313" key="7">
    <source>
        <dbReference type="Proteomes" id="UP000305654"/>
    </source>
</evidence>
<proteinExistence type="predicted"/>
<feature type="transmembrane region" description="Helical" evidence="5">
    <location>
        <begin position="49"/>
        <end position="71"/>
    </location>
</feature>
<keyword evidence="2 5" id="KW-0812">Transmembrane</keyword>
<evidence type="ECO:0000256" key="1">
    <source>
        <dbReference type="ARBA" id="ARBA00022475"/>
    </source>
</evidence>
<evidence type="ECO:0000256" key="4">
    <source>
        <dbReference type="ARBA" id="ARBA00023136"/>
    </source>
</evidence>
<dbReference type="AlphaFoldDB" id="A0A5R9J7G4"/>
<accession>A0A5R9J7G4</accession>
<gene>
    <name evidence="6" type="ORF">FE263_05515</name>
</gene>
<protein>
    <submittedName>
        <fullName evidence="6">DUF1656 domain-containing protein</fullName>
    </submittedName>
</protein>
<name>A0A5R9J7G4_9PROT</name>
<keyword evidence="7" id="KW-1185">Reference proteome</keyword>
<comment type="caution">
    <text evidence="6">The sequence shown here is derived from an EMBL/GenBank/DDBJ whole genome shotgun (WGS) entry which is preliminary data.</text>
</comment>
<dbReference type="InterPro" id="IPR012451">
    <property type="entry name" value="DUF1656"/>
</dbReference>